<keyword evidence="2" id="KW-0732">Signal</keyword>
<gene>
    <name evidence="3" type="ORF">CLV67_13673</name>
</gene>
<accession>A0A2T0JPG3</accession>
<dbReference type="EMBL" id="PVMZ01000036">
    <property type="protein sequence ID" value="PRX09497.1"/>
    <property type="molecule type" value="Genomic_DNA"/>
</dbReference>
<sequence>MSNPRYALRSAAFAAAYLAAFLAAAATPFSPLPPLVVGAVWLTAQTGHVRRRFDVIMLATAAAVAATLEGAGLLLSATVAVWAVVPALIFAMLLERRLPGYWLGHGDRFRRPRAALGALAGAAALAAGAGVVVTGVIDTAFDPVTVMVHLVRDTVVLTLVTLAVRAVRRSRAPRRSGLTVVR</sequence>
<keyword evidence="1" id="KW-1133">Transmembrane helix</keyword>
<feature type="transmembrane region" description="Helical" evidence="1">
    <location>
        <begin position="73"/>
        <end position="94"/>
    </location>
</feature>
<comment type="caution">
    <text evidence="3">The sequence shown here is derived from an EMBL/GenBank/DDBJ whole genome shotgun (WGS) entry which is preliminary data.</text>
</comment>
<dbReference type="AlphaFoldDB" id="A0A2T0JPG3"/>
<feature type="transmembrane region" description="Helical" evidence="1">
    <location>
        <begin position="149"/>
        <end position="167"/>
    </location>
</feature>
<evidence type="ECO:0000256" key="2">
    <source>
        <dbReference type="SAM" id="SignalP"/>
    </source>
</evidence>
<organism evidence="3 4">
    <name type="scientific">Actinoplanes italicus</name>
    <dbReference type="NCBI Taxonomy" id="113567"/>
    <lineage>
        <taxon>Bacteria</taxon>
        <taxon>Bacillati</taxon>
        <taxon>Actinomycetota</taxon>
        <taxon>Actinomycetes</taxon>
        <taxon>Micromonosporales</taxon>
        <taxon>Micromonosporaceae</taxon>
        <taxon>Actinoplanes</taxon>
    </lineage>
</organism>
<keyword evidence="1" id="KW-0472">Membrane</keyword>
<feature type="signal peptide" evidence="2">
    <location>
        <begin position="1"/>
        <end position="25"/>
    </location>
</feature>
<proteinExistence type="predicted"/>
<reference evidence="3 4" key="1">
    <citation type="submission" date="2018-03" db="EMBL/GenBank/DDBJ databases">
        <title>Genomic Encyclopedia of Archaeal and Bacterial Type Strains, Phase II (KMG-II): from individual species to whole genera.</title>
        <authorList>
            <person name="Goeker M."/>
        </authorList>
    </citation>
    <scope>NUCLEOTIDE SEQUENCE [LARGE SCALE GENOMIC DNA]</scope>
    <source>
        <strain evidence="3 4">DSM 43146</strain>
    </source>
</reference>
<protein>
    <submittedName>
        <fullName evidence="3">Uncharacterized protein</fullName>
    </submittedName>
</protein>
<evidence type="ECO:0000313" key="4">
    <source>
        <dbReference type="Proteomes" id="UP000239415"/>
    </source>
</evidence>
<dbReference type="OrthoDB" id="3296728at2"/>
<keyword evidence="1" id="KW-0812">Transmembrane</keyword>
<evidence type="ECO:0000313" key="3">
    <source>
        <dbReference type="EMBL" id="PRX09497.1"/>
    </source>
</evidence>
<keyword evidence="4" id="KW-1185">Reference proteome</keyword>
<dbReference type="Proteomes" id="UP000239415">
    <property type="component" value="Unassembled WGS sequence"/>
</dbReference>
<feature type="chain" id="PRO_5015424567" evidence="2">
    <location>
        <begin position="26"/>
        <end position="182"/>
    </location>
</feature>
<evidence type="ECO:0000256" key="1">
    <source>
        <dbReference type="SAM" id="Phobius"/>
    </source>
</evidence>
<name>A0A2T0JPG3_9ACTN</name>
<dbReference type="RefSeq" id="WP_106330610.1">
    <property type="nucleotide sequence ID" value="NZ_BOMO01000169.1"/>
</dbReference>
<feature type="transmembrane region" description="Helical" evidence="1">
    <location>
        <begin position="115"/>
        <end position="137"/>
    </location>
</feature>